<evidence type="ECO:0000313" key="9">
    <source>
        <dbReference type="Proteomes" id="UP001240483"/>
    </source>
</evidence>
<evidence type="ECO:0000256" key="1">
    <source>
        <dbReference type="ARBA" id="ARBA00011063"/>
    </source>
</evidence>
<feature type="active site" description="Proton donor" evidence="5">
    <location>
        <position position="157"/>
    </location>
</feature>
<dbReference type="GO" id="GO:0004725">
    <property type="term" value="F:protein tyrosine phosphatase activity"/>
    <property type="evidence" value="ECO:0007669"/>
    <property type="project" value="UniProtKB-EC"/>
</dbReference>
<dbReference type="Proteomes" id="UP001240483">
    <property type="component" value="Unassembled WGS sequence"/>
</dbReference>
<evidence type="ECO:0000256" key="4">
    <source>
        <dbReference type="ARBA" id="ARBA00022912"/>
    </source>
</evidence>
<evidence type="ECO:0000313" key="8">
    <source>
        <dbReference type="EMBL" id="MDK6275850.1"/>
    </source>
</evidence>
<proteinExistence type="inferred from homology"/>
<dbReference type="SUPFAM" id="SSF52788">
    <property type="entry name" value="Phosphotyrosine protein phosphatases I"/>
    <property type="match status" value="1"/>
</dbReference>
<keyword evidence="4" id="KW-0904">Protein phosphatase</keyword>
<feature type="active site" description="Nucleophile" evidence="5">
    <location>
        <position position="35"/>
    </location>
</feature>
<evidence type="ECO:0000259" key="7">
    <source>
        <dbReference type="SMART" id="SM00226"/>
    </source>
</evidence>
<dbReference type="PANTHER" id="PTHR11717:SF7">
    <property type="entry name" value="LOW MOLECULAR WEIGHT PHOSPHOTYROSINE PROTEIN PHOSPHATASE"/>
    <property type="match status" value="1"/>
</dbReference>
<dbReference type="InterPro" id="IPR036196">
    <property type="entry name" value="Ptyr_pPase_sf"/>
</dbReference>
<feature type="compositionally biased region" description="Polar residues" evidence="6">
    <location>
        <begin position="1"/>
        <end position="11"/>
    </location>
</feature>
<dbReference type="InterPro" id="IPR023485">
    <property type="entry name" value="Ptyr_pPase"/>
</dbReference>
<feature type="active site" evidence="5">
    <location>
        <position position="41"/>
    </location>
</feature>
<dbReference type="EC" id="3.1.3.48" evidence="2"/>
<evidence type="ECO:0000256" key="5">
    <source>
        <dbReference type="PIRSR" id="PIRSR617867-1"/>
    </source>
</evidence>
<protein>
    <recommendedName>
        <fullName evidence="2">protein-tyrosine-phosphatase</fullName>
        <ecNumber evidence="2">3.1.3.48</ecNumber>
    </recommendedName>
</protein>
<keyword evidence="3 8" id="KW-0378">Hydrolase</keyword>
<name>A0AAP4FIW9_9MICC</name>
<dbReference type="Gene3D" id="3.40.50.2300">
    <property type="match status" value="1"/>
</dbReference>
<dbReference type="RefSeq" id="WP_285333515.1">
    <property type="nucleotide sequence ID" value="NZ_CALUAG010000015.1"/>
</dbReference>
<dbReference type="EMBL" id="JASODW010000014">
    <property type="protein sequence ID" value="MDK6275850.1"/>
    <property type="molecule type" value="Genomic_DNA"/>
</dbReference>
<dbReference type="PANTHER" id="PTHR11717">
    <property type="entry name" value="LOW MOLECULAR WEIGHT PROTEIN TYROSINE PHOSPHATASE"/>
    <property type="match status" value="1"/>
</dbReference>
<dbReference type="Pfam" id="PF01451">
    <property type="entry name" value="LMWPc"/>
    <property type="match status" value="1"/>
</dbReference>
<reference evidence="8" key="1">
    <citation type="submission" date="2023-05" db="EMBL/GenBank/DDBJ databases">
        <title>Cataloging the Phylogenetic Diversity of Human Bladder Bacteria.</title>
        <authorList>
            <person name="Du J."/>
        </authorList>
    </citation>
    <scope>NUCLEOTIDE SEQUENCE</scope>
    <source>
        <strain evidence="8">UMB9978</strain>
    </source>
</reference>
<organism evidence="8 9">
    <name type="scientific">Pseudoglutamicibacter cumminsii</name>
    <dbReference type="NCBI Taxonomy" id="156979"/>
    <lineage>
        <taxon>Bacteria</taxon>
        <taxon>Bacillati</taxon>
        <taxon>Actinomycetota</taxon>
        <taxon>Actinomycetes</taxon>
        <taxon>Micrococcales</taxon>
        <taxon>Micrococcaceae</taxon>
        <taxon>Pseudoglutamicibacter</taxon>
    </lineage>
</organism>
<dbReference type="AlphaFoldDB" id="A0AAP4FIW9"/>
<comment type="similarity">
    <text evidence="1">Belongs to the low molecular weight phosphotyrosine protein phosphatase family.</text>
</comment>
<dbReference type="PRINTS" id="PR00719">
    <property type="entry name" value="LMWPTPASE"/>
</dbReference>
<dbReference type="InterPro" id="IPR050438">
    <property type="entry name" value="LMW_PTPase"/>
</dbReference>
<evidence type="ECO:0000256" key="3">
    <source>
        <dbReference type="ARBA" id="ARBA00022801"/>
    </source>
</evidence>
<evidence type="ECO:0000256" key="2">
    <source>
        <dbReference type="ARBA" id="ARBA00013064"/>
    </source>
</evidence>
<feature type="domain" description="Phosphotyrosine protein phosphatase I" evidence="7">
    <location>
        <begin position="29"/>
        <end position="183"/>
    </location>
</feature>
<dbReference type="InterPro" id="IPR017867">
    <property type="entry name" value="Tyr_phospatase_low_mol_wt"/>
</dbReference>
<evidence type="ECO:0000256" key="6">
    <source>
        <dbReference type="SAM" id="MobiDB-lite"/>
    </source>
</evidence>
<dbReference type="CDD" id="cd16343">
    <property type="entry name" value="LMWPTP"/>
    <property type="match status" value="1"/>
</dbReference>
<accession>A0AAP4FIW9</accession>
<dbReference type="SMART" id="SM00226">
    <property type="entry name" value="LMWPc"/>
    <property type="match status" value="1"/>
</dbReference>
<gene>
    <name evidence="8" type="ORF">QP116_08925</name>
</gene>
<feature type="region of interest" description="Disordered" evidence="6">
    <location>
        <begin position="1"/>
        <end position="23"/>
    </location>
</feature>
<sequence>MLENTSTTAADQASYAEADHTSGEGQEPFTILFVCTGNICRSAMAHYMLQDALAQAGISNVRVDSCGTSDEEAGNPADPRTERILNDLGLTAKGHVARQLNENDWAQTDLFLAADVRHIETLRALAPTEINPARIRMVRSFEPGAANQPETNLRMADPWYGDMSDFETTREQITAALPGIIEWVREASR</sequence>
<comment type="caution">
    <text evidence="8">The sequence shown here is derived from an EMBL/GenBank/DDBJ whole genome shotgun (WGS) entry which is preliminary data.</text>
</comment>